<dbReference type="Proteomes" id="UP000824265">
    <property type="component" value="Unassembled WGS sequence"/>
</dbReference>
<name>A0A9D1R5G3_9FIRM</name>
<dbReference type="Pfam" id="PF22564">
    <property type="entry name" value="HAAS"/>
    <property type="match status" value="1"/>
</dbReference>
<protein>
    <submittedName>
        <fullName evidence="2">DUF1700 domain-containing protein</fullName>
    </submittedName>
</protein>
<dbReference type="EMBL" id="DXGH01000041">
    <property type="protein sequence ID" value="HIW81392.1"/>
    <property type="molecule type" value="Genomic_DNA"/>
</dbReference>
<feature type="transmembrane region" description="Helical" evidence="1">
    <location>
        <begin position="128"/>
        <end position="146"/>
    </location>
</feature>
<keyword evidence="1" id="KW-1133">Transmembrane helix</keyword>
<reference evidence="2" key="1">
    <citation type="journal article" date="2021" name="PeerJ">
        <title>Extensive microbial diversity within the chicken gut microbiome revealed by metagenomics and culture.</title>
        <authorList>
            <person name="Gilroy R."/>
            <person name="Ravi A."/>
            <person name="Getino M."/>
            <person name="Pursley I."/>
            <person name="Horton D.L."/>
            <person name="Alikhan N.F."/>
            <person name="Baker D."/>
            <person name="Gharbi K."/>
            <person name="Hall N."/>
            <person name="Watson M."/>
            <person name="Adriaenssens E.M."/>
            <person name="Foster-Nyarko E."/>
            <person name="Jarju S."/>
            <person name="Secka A."/>
            <person name="Antonio M."/>
            <person name="Oren A."/>
            <person name="Chaudhuri R.R."/>
            <person name="La Ragione R."/>
            <person name="Hildebrand F."/>
            <person name="Pallen M.J."/>
        </authorList>
    </citation>
    <scope>NUCLEOTIDE SEQUENCE</scope>
    <source>
        <strain evidence="2">CHK195-6426</strain>
    </source>
</reference>
<evidence type="ECO:0000313" key="3">
    <source>
        <dbReference type="Proteomes" id="UP000824265"/>
    </source>
</evidence>
<comment type="caution">
    <text evidence="2">The sequence shown here is derived from an EMBL/GenBank/DDBJ whole genome shotgun (WGS) entry which is preliminary data.</text>
</comment>
<sequence length="151" mass="17345">MTKQEFISRLRAALSGKLSPGLVEDHINYYEDYINTEIRKGRTEEEVLASLGDPRLIARTIVETNGRGQNAGGQSMDTEGFFREYREPYTEEERREKRVFRFPVWAWILLVILVLAVAAGLAFSLLAFLAPVILPILLVVFLVKLFRDWLN</sequence>
<dbReference type="AlphaFoldDB" id="A0A9D1R5G3"/>
<gene>
    <name evidence="2" type="ORF">H9742_07705</name>
</gene>
<keyword evidence="1" id="KW-0812">Transmembrane</keyword>
<keyword evidence="1" id="KW-0472">Membrane</keyword>
<evidence type="ECO:0000313" key="2">
    <source>
        <dbReference type="EMBL" id="HIW81392.1"/>
    </source>
</evidence>
<proteinExistence type="predicted"/>
<organism evidence="2 3">
    <name type="scientific">Candidatus Acetatifactor stercoripullorum</name>
    <dbReference type="NCBI Taxonomy" id="2838414"/>
    <lineage>
        <taxon>Bacteria</taxon>
        <taxon>Bacillati</taxon>
        <taxon>Bacillota</taxon>
        <taxon>Clostridia</taxon>
        <taxon>Lachnospirales</taxon>
        <taxon>Lachnospiraceae</taxon>
        <taxon>Acetatifactor</taxon>
    </lineage>
</organism>
<evidence type="ECO:0000256" key="1">
    <source>
        <dbReference type="SAM" id="Phobius"/>
    </source>
</evidence>
<reference evidence="2" key="2">
    <citation type="submission" date="2021-04" db="EMBL/GenBank/DDBJ databases">
        <authorList>
            <person name="Gilroy R."/>
        </authorList>
    </citation>
    <scope>NUCLEOTIDE SEQUENCE</scope>
    <source>
        <strain evidence="2">CHK195-6426</strain>
    </source>
</reference>
<accession>A0A9D1R5G3</accession>
<feature type="transmembrane region" description="Helical" evidence="1">
    <location>
        <begin position="104"/>
        <end position="122"/>
    </location>
</feature>